<feature type="region of interest" description="Disordered" evidence="1">
    <location>
        <begin position="261"/>
        <end position="282"/>
    </location>
</feature>
<keyword evidence="4" id="KW-1185">Reference proteome</keyword>
<feature type="region of interest" description="Disordered" evidence="1">
    <location>
        <begin position="84"/>
        <end position="126"/>
    </location>
</feature>
<proteinExistence type="predicted"/>
<keyword evidence="2" id="KW-0812">Transmembrane</keyword>
<evidence type="ECO:0000313" key="3">
    <source>
        <dbReference type="EMBL" id="SKB78322.1"/>
    </source>
</evidence>
<keyword evidence="2" id="KW-0472">Membrane</keyword>
<name>A0A1T5E2L4_9SPHI</name>
<evidence type="ECO:0000256" key="1">
    <source>
        <dbReference type="SAM" id="MobiDB-lite"/>
    </source>
</evidence>
<organism evidence="3 4">
    <name type="scientific">Parapedobacter luteus</name>
    <dbReference type="NCBI Taxonomy" id="623280"/>
    <lineage>
        <taxon>Bacteria</taxon>
        <taxon>Pseudomonadati</taxon>
        <taxon>Bacteroidota</taxon>
        <taxon>Sphingobacteriia</taxon>
        <taxon>Sphingobacteriales</taxon>
        <taxon>Sphingobacteriaceae</taxon>
        <taxon>Parapedobacter</taxon>
    </lineage>
</organism>
<dbReference type="RefSeq" id="WP_079717773.1">
    <property type="nucleotide sequence ID" value="NZ_FUYS01000008.1"/>
</dbReference>
<dbReference type="EMBL" id="FUYS01000008">
    <property type="protein sequence ID" value="SKB78322.1"/>
    <property type="molecule type" value="Genomic_DNA"/>
</dbReference>
<gene>
    <name evidence="3" type="ORF">SAMN05660226_03122</name>
</gene>
<keyword evidence="2" id="KW-1133">Transmembrane helix</keyword>
<accession>A0A1T5E2L4</accession>
<feature type="transmembrane region" description="Helical" evidence="2">
    <location>
        <begin position="47"/>
        <end position="65"/>
    </location>
</feature>
<protein>
    <recommendedName>
        <fullName evidence="5">Outer membrane protein beta-barrel domain-containing protein</fullName>
    </recommendedName>
</protein>
<evidence type="ECO:0000313" key="4">
    <source>
        <dbReference type="Proteomes" id="UP000190541"/>
    </source>
</evidence>
<reference evidence="3 4" key="1">
    <citation type="submission" date="2017-02" db="EMBL/GenBank/DDBJ databases">
        <authorList>
            <person name="Peterson S.W."/>
        </authorList>
    </citation>
    <scope>NUCLEOTIDE SEQUENCE [LARGE SCALE GENOMIC DNA]</scope>
    <source>
        <strain evidence="3 4">DSM 22899</strain>
    </source>
</reference>
<dbReference type="AlphaFoldDB" id="A0A1T5E2L4"/>
<dbReference type="Proteomes" id="UP000190541">
    <property type="component" value="Unassembled WGS sequence"/>
</dbReference>
<dbReference type="STRING" id="623280.SAMN05660226_03122"/>
<dbReference type="OrthoDB" id="1419682at2"/>
<evidence type="ECO:0000256" key="2">
    <source>
        <dbReference type="SAM" id="Phobius"/>
    </source>
</evidence>
<evidence type="ECO:0008006" key="5">
    <source>
        <dbReference type="Google" id="ProtNLM"/>
    </source>
</evidence>
<sequence>MNERKENKELIQRMAEALRNHVEPYREGAWERFSAMDGGRRPRALRWPYWGAAAVLLLAVGLFWFSRQPGDVPDIVQYSVESPVSAPSASDTQRAVESPVGESGQSVQLAQQAPDGTRGQHGQRTPAAEQPLLSMVVSQTNAATDSAGGQHFVVTVGADDSSATTENAPRLAATAEGNASKQEQSVGRFLEQGVSRHAATDHAAPAMAAAKTRHDARKWNLGLVVSPSMTSEKVNMGGGIAVAYRLSDKFSIGSGVSIGQLGVGENPDYQPGSSYDRSPPVYASPSPVGGYSGFTTNAEQYKQDISVTSSVVTLDIPIDLRYEVARGFYTSVGVSYVAVLNEQRTNHFVGQLNERTFGETNSAHRDLTASTELVSMSERSTDRPLEGKGYAGFMNFSIGRKMPISRKISLAVEPYFKLPIGRLSKEEMDFTNGGIRIVTGF</sequence>